<sequence length="98" mass="11359">MIMVQIATSLVSVFIYLSLLFNKSVFSYLSDIPDSVPRAICELFCMNCSERFNSLQSSLVLRPKLISSYYLCRLDKNNKHKLPKFLNSILPYHFTQNT</sequence>
<reference evidence="1" key="1">
    <citation type="journal article" date="2013" name="BMC Genomics">
        <title>Unscrambling butterfly oogenesis.</title>
        <authorList>
            <person name="Carter J.M."/>
            <person name="Baker S.C."/>
            <person name="Pink R."/>
            <person name="Carter D.R."/>
            <person name="Collins A."/>
            <person name="Tomlin J."/>
            <person name="Gibbs M."/>
            <person name="Breuker C.J."/>
        </authorList>
    </citation>
    <scope>NUCLEOTIDE SEQUENCE</scope>
    <source>
        <tissue evidence="1">Ovary</tissue>
    </source>
</reference>
<organism evidence="1">
    <name type="scientific">Pararge aegeria</name>
    <name type="common">speckled wood butterfly</name>
    <dbReference type="NCBI Taxonomy" id="116150"/>
    <lineage>
        <taxon>Eukaryota</taxon>
        <taxon>Metazoa</taxon>
        <taxon>Ecdysozoa</taxon>
        <taxon>Arthropoda</taxon>
        <taxon>Hexapoda</taxon>
        <taxon>Insecta</taxon>
        <taxon>Pterygota</taxon>
        <taxon>Neoptera</taxon>
        <taxon>Endopterygota</taxon>
        <taxon>Lepidoptera</taxon>
        <taxon>Glossata</taxon>
        <taxon>Ditrysia</taxon>
        <taxon>Papilionoidea</taxon>
        <taxon>Nymphalidae</taxon>
        <taxon>Satyrinae</taxon>
        <taxon>Satyrini</taxon>
        <taxon>Parargina</taxon>
        <taxon>Pararge</taxon>
    </lineage>
</organism>
<proteinExistence type="predicted"/>
<dbReference type="EMBL" id="GAIX01001069">
    <property type="protein sequence ID" value="JAA91491.1"/>
    <property type="molecule type" value="Transcribed_RNA"/>
</dbReference>
<evidence type="ECO:0000313" key="1">
    <source>
        <dbReference type="EMBL" id="JAA91491.1"/>
    </source>
</evidence>
<name>S4PFN5_9NEOP</name>
<accession>S4PFN5</accession>
<protein>
    <submittedName>
        <fullName evidence="1">Uncharacterized protein</fullName>
    </submittedName>
</protein>
<dbReference type="AlphaFoldDB" id="S4PFN5"/>
<reference evidence="1" key="2">
    <citation type="submission" date="2013-05" db="EMBL/GenBank/DDBJ databases">
        <authorList>
            <person name="Carter J.-M."/>
            <person name="Baker S.C."/>
            <person name="Pink R."/>
            <person name="Carter D.R.F."/>
            <person name="Collins A."/>
            <person name="Tomlin J."/>
            <person name="Gibbs M."/>
            <person name="Breuker C.J."/>
        </authorList>
    </citation>
    <scope>NUCLEOTIDE SEQUENCE</scope>
    <source>
        <tissue evidence="1">Ovary</tissue>
    </source>
</reference>